<dbReference type="Proteomes" id="UP000006906">
    <property type="component" value="Chromosome 9"/>
</dbReference>
<feature type="region of interest" description="Disordered" evidence="1">
    <location>
        <begin position="1"/>
        <end position="34"/>
    </location>
</feature>
<evidence type="ECO:0000256" key="1">
    <source>
        <dbReference type="SAM" id="MobiDB-lite"/>
    </source>
</evidence>
<name>A0A2K3DFD7_CHLRE</name>
<dbReference type="AlphaFoldDB" id="A0A2K3DFD7"/>
<protein>
    <submittedName>
        <fullName evidence="2">Uncharacterized protein</fullName>
    </submittedName>
</protein>
<accession>A0A2K3DFD7</accession>
<dbReference type="InParanoid" id="A0A2K3DFD7"/>
<keyword evidence="3" id="KW-1185">Reference proteome</keyword>
<dbReference type="Gramene" id="PNW79227">
    <property type="protein sequence ID" value="PNW79227"/>
    <property type="gene ID" value="CHLRE_09g406900v5"/>
</dbReference>
<feature type="compositionally biased region" description="Gly residues" evidence="1">
    <location>
        <begin position="278"/>
        <end position="288"/>
    </location>
</feature>
<proteinExistence type="predicted"/>
<dbReference type="RefSeq" id="XP_042921486.1">
    <property type="nucleotide sequence ID" value="XM_043066190.1"/>
</dbReference>
<reference evidence="2 3" key="1">
    <citation type="journal article" date="2007" name="Science">
        <title>The Chlamydomonas genome reveals the evolution of key animal and plant functions.</title>
        <authorList>
            <person name="Merchant S.S."/>
            <person name="Prochnik S.E."/>
            <person name="Vallon O."/>
            <person name="Harris E.H."/>
            <person name="Karpowicz S.J."/>
            <person name="Witman G.B."/>
            <person name="Terry A."/>
            <person name="Salamov A."/>
            <person name="Fritz-Laylin L.K."/>
            <person name="Marechal-Drouard L."/>
            <person name="Marshall W.F."/>
            <person name="Qu L.H."/>
            <person name="Nelson D.R."/>
            <person name="Sanderfoot A.A."/>
            <person name="Spalding M.H."/>
            <person name="Kapitonov V.V."/>
            <person name="Ren Q."/>
            <person name="Ferris P."/>
            <person name="Lindquist E."/>
            <person name="Shapiro H."/>
            <person name="Lucas S.M."/>
            <person name="Grimwood J."/>
            <person name="Schmutz J."/>
            <person name="Cardol P."/>
            <person name="Cerutti H."/>
            <person name="Chanfreau G."/>
            <person name="Chen C.L."/>
            <person name="Cognat V."/>
            <person name="Croft M.T."/>
            <person name="Dent R."/>
            <person name="Dutcher S."/>
            <person name="Fernandez E."/>
            <person name="Fukuzawa H."/>
            <person name="Gonzalez-Ballester D."/>
            <person name="Gonzalez-Halphen D."/>
            <person name="Hallmann A."/>
            <person name="Hanikenne M."/>
            <person name="Hippler M."/>
            <person name="Inwood W."/>
            <person name="Jabbari K."/>
            <person name="Kalanon M."/>
            <person name="Kuras R."/>
            <person name="Lefebvre P.A."/>
            <person name="Lemaire S.D."/>
            <person name="Lobanov A.V."/>
            <person name="Lohr M."/>
            <person name="Manuell A."/>
            <person name="Meier I."/>
            <person name="Mets L."/>
            <person name="Mittag M."/>
            <person name="Mittelmeier T."/>
            <person name="Moroney J.V."/>
            <person name="Moseley J."/>
            <person name="Napoli C."/>
            <person name="Nedelcu A.M."/>
            <person name="Niyogi K."/>
            <person name="Novoselov S.V."/>
            <person name="Paulsen I.T."/>
            <person name="Pazour G."/>
            <person name="Purton S."/>
            <person name="Ral J.P."/>
            <person name="Riano-Pachon D.M."/>
            <person name="Riekhof W."/>
            <person name="Rymarquis L."/>
            <person name="Schroda M."/>
            <person name="Stern D."/>
            <person name="Umen J."/>
            <person name="Willows R."/>
            <person name="Wilson N."/>
            <person name="Zimmer S.L."/>
            <person name="Allmer J."/>
            <person name="Balk J."/>
            <person name="Bisova K."/>
            <person name="Chen C.J."/>
            <person name="Elias M."/>
            <person name="Gendler K."/>
            <person name="Hauser C."/>
            <person name="Lamb M.R."/>
            <person name="Ledford H."/>
            <person name="Long J.C."/>
            <person name="Minagawa J."/>
            <person name="Page M.D."/>
            <person name="Pan J."/>
            <person name="Pootakham W."/>
            <person name="Roje S."/>
            <person name="Rose A."/>
            <person name="Stahlberg E."/>
            <person name="Terauchi A.M."/>
            <person name="Yang P."/>
            <person name="Ball S."/>
            <person name="Bowler C."/>
            <person name="Dieckmann C.L."/>
            <person name="Gladyshev V.N."/>
            <person name="Green P."/>
            <person name="Jorgensen R."/>
            <person name="Mayfield S."/>
            <person name="Mueller-Roeber B."/>
            <person name="Rajamani S."/>
            <person name="Sayre R.T."/>
            <person name="Brokstein P."/>
            <person name="Dubchak I."/>
            <person name="Goodstein D."/>
            <person name="Hornick L."/>
            <person name="Huang Y.W."/>
            <person name="Jhaveri J."/>
            <person name="Luo Y."/>
            <person name="Martinez D."/>
            <person name="Ngau W.C."/>
            <person name="Otillar B."/>
            <person name="Poliakov A."/>
            <person name="Porter A."/>
            <person name="Szajkowski L."/>
            <person name="Werner G."/>
            <person name="Zhou K."/>
            <person name="Grigoriev I.V."/>
            <person name="Rokhsar D.S."/>
            <person name="Grossman A.R."/>
        </authorList>
    </citation>
    <scope>NUCLEOTIDE SEQUENCE [LARGE SCALE GENOMIC DNA]</scope>
    <source>
        <strain evidence="3">CC-503</strain>
    </source>
</reference>
<feature type="compositionally biased region" description="Low complexity" evidence="1">
    <location>
        <begin position="1"/>
        <end position="14"/>
    </location>
</feature>
<dbReference type="GeneID" id="5723228"/>
<feature type="region of interest" description="Disordered" evidence="1">
    <location>
        <begin position="260"/>
        <end position="288"/>
    </location>
</feature>
<evidence type="ECO:0000313" key="3">
    <source>
        <dbReference type="Proteomes" id="UP000006906"/>
    </source>
</evidence>
<organism evidence="2 3">
    <name type="scientific">Chlamydomonas reinhardtii</name>
    <name type="common">Chlamydomonas smithii</name>
    <dbReference type="NCBI Taxonomy" id="3055"/>
    <lineage>
        <taxon>Eukaryota</taxon>
        <taxon>Viridiplantae</taxon>
        <taxon>Chlorophyta</taxon>
        <taxon>core chlorophytes</taxon>
        <taxon>Chlorophyceae</taxon>
        <taxon>CS clade</taxon>
        <taxon>Chlamydomonadales</taxon>
        <taxon>Chlamydomonadaceae</taxon>
        <taxon>Chlamydomonas</taxon>
    </lineage>
</organism>
<dbReference type="EMBL" id="CM008970">
    <property type="protein sequence ID" value="PNW79227.1"/>
    <property type="molecule type" value="Genomic_DNA"/>
</dbReference>
<gene>
    <name evidence="2" type="ORF">CHLRE_09g406900v5</name>
</gene>
<dbReference type="KEGG" id="cre:CHLRE_09g406900v5"/>
<dbReference type="OrthoDB" id="544109at2759"/>
<sequence>MAAPPTHLQQQPQQLPRPHPSPHPHPHPAPPEAHQPLLDEELLRGLVCGMLSQDPDVLRTTVSRHYAPGAVLYHYLLAAHTAEDVYRVYRSYAANIPPHRMPHAAARRRRCCMQLPFTSWPLLGPLLPEAVVPTLVIIKTRPDPHTGRPLVYEQYDHVSLYAFVWSFGQPALALFERVFKPAVMYVMGAHAWALDALEEVGRFARLQLGGQQALQLLQPLLPASWGKSGSGRGCSSSYSGSGSGRTAAAAAVPPACGEPVLLPPAHPAAGQRQEEQGAGEGGRQGHGGVVGRVVAPAVAAVRAARELPGEIDHSATDFGLRGRQLDGTNTLPLASSSAQAAAVAAAAGDS</sequence>
<evidence type="ECO:0000313" key="2">
    <source>
        <dbReference type="EMBL" id="PNW79227.1"/>
    </source>
</evidence>